<dbReference type="SUPFAM" id="SSF56954">
    <property type="entry name" value="Outer membrane efflux proteins (OEP)"/>
    <property type="match status" value="1"/>
</dbReference>
<evidence type="ECO:0000256" key="7">
    <source>
        <dbReference type="ARBA" id="ARBA00023139"/>
    </source>
</evidence>
<organism evidence="10 11">
    <name type="scientific">Aquitalea palustris</name>
    <dbReference type="NCBI Taxonomy" id="2480983"/>
    <lineage>
        <taxon>Bacteria</taxon>
        <taxon>Pseudomonadati</taxon>
        <taxon>Pseudomonadota</taxon>
        <taxon>Betaproteobacteria</taxon>
        <taxon>Neisseriales</taxon>
        <taxon>Chromobacteriaceae</taxon>
        <taxon>Aquitalea</taxon>
    </lineage>
</organism>
<dbReference type="Gene3D" id="2.20.200.10">
    <property type="entry name" value="Outer membrane efflux proteins (OEP)"/>
    <property type="match status" value="1"/>
</dbReference>
<evidence type="ECO:0000256" key="4">
    <source>
        <dbReference type="ARBA" id="ARBA00022692"/>
    </source>
</evidence>
<comment type="subcellular location">
    <subcellularLocation>
        <location evidence="9">Cell membrane</location>
        <topology evidence="9">Lipid-anchor</topology>
    </subcellularLocation>
    <subcellularLocation>
        <location evidence="1">Membrane</location>
    </subcellularLocation>
</comment>
<dbReference type="Gene3D" id="1.20.1600.10">
    <property type="entry name" value="Outer membrane efflux proteins (OEP)"/>
    <property type="match status" value="1"/>
</dbReference>
<keyword evidence="4 9" id="KW-0812">Transmembrane</keyword>
<accession>A0A454JFK3</accession>
<dbReference type="NCBIfam" id="TIGR01845">
    <property type="entry name" value="outer_NodT"/>
    <property type="match status" value="1"/>
</dbReference>
<gene>
    <name evidence="10" type="ORF">EAY64_15250</name>
</gene>
<dbReference type="Proteomes" id="UP000274139">
    <property type="component" value="Unassembled WGS sequence"/>
</dbReference>
<dbReference type="GO" id="GO:0015562">
    <property type="term" value="F:efflux transmembrane transporter activity"/>
    <property type="evidence" value="ECO:0007669"/>
    <property type="project" value="InterPro"/>
</dbReference>
<feature type="chain" id="PRO_5018816698" evidence="9">
    <location>
        <begin position="29"/>
        <end position="479"/>
    </location>
</feature>
<evidence type="ECO:0000256" key="3">
    <source>
        <dbReference type="ARBA" id="ARBA00022452"/>
    </source>
</evidence>
<protein>
    <submittedName>
        <fullName evidence="10">Efflux transporter outer membrane subunit</fullName>
    </submittedName>
</protein>
<dbReference type="PANTHER" id="PTHR30203">
    <property type="entry name" value="OUTER MEMBRANE CATION EFFLUX PROTEIN"/>
    <property type="match status" value="1"/>
</dbReference>
<feature type="signal peptide" evidence="9">
    <location>
        <begin position="1"/>
        <end position="28"/>
    </location>
</feature>
<dbReference type="RefSeq" id="WP_103525601.1">
    <property type="nucleotide sequence ID" value="NZ_JAIZDC010000001.1"/>
</dbReference>
<dbReference type="InterPro" id="IPR003423">
    <property type="entry name" value="OMP_efflux"/>
</dbReference>
<keyword evidence="7 9" id="KW-0564">Palmitate</keyword>
<evidence type="ECO:0000313" key="11">
    <source>
        <dbReference type="Proteomes" id="UP000274139"/>
    </source>
</evidence>
<evidence type="ECO:0000256" key="1">
    <source>
        <dbReference type="ARBA" id="ARBA00004370"/>
    </source>
</evidence>
<reference evidence="10 11" key="1">
    <citation type="submission" date="2018-10" db="EMBL/GenBank/DDBJ databases">
        <title>Draft genome sequence of Aquitalea MWU14-2217 isolated from a wild cranberry bog in Provincetown, Massachusetts.</title>
        <authorList>
            <person name="Ebadzadsahrai G."/>
            <person name="Soby S."/>
        </authorList>
    </citation>
    <scope>NUCLEOTIDE SEQUENCE [LARGE SCALE GENOMIC DNA]</scope>
    <source>
        <strain evidence="10 11">MWU14-2217</strain>
    </source>
</reference>
<evidence type="ECO:0000256" key="9">
    <source>
        <dbReference type="RuleBase" id="RU362097"/>
    </source>
</evidence>
<dbReference type="Pfam" id="PF02321">
    <property type="entry name" value="OEP"/>
    <property type="match status" value="2"/>
</dbReference>
<dbReference type="OrthoDB" id="9770517at2"/>
<dbReference type="EMBL" id="RFAR01000065">
    <property type="protein sequence ID" value="RMC94546.1"/>
    <property type="molecule type" value="Genomic_DNA"/>
</dbReference>
<evidence type="ECO:0000256" key="8">
    <source>
        <dbReference type="ARBA" id="ARBA00023288"/>
    </source>
</evidence>
<comment type="caution">
    <text evidence="10">The sequence shown here is derived from an EMBL/GenBank/DDBJ whole genome shotgun (WGS) entry which is preliminary data.</text>
</comment>
<keyword evidence="6 9" id="KW-0472">Membrane</keyword>
<keyword evidence="5 9" id="KW-0732">Signal</keyword>
<keyword evidence="3 9" id="KW-1134">Transmembrane beta strand</keyword>
<keyword evidence="8 9" id="KW-0449">Lipoprotein</keyword>
<proteinExistence type="inferred from homology"/>
<keyword evidence="11" id="KW-1185">Reference proteome</keyword>
<evidence type="ECO:0000256" key="6">
    <source>
        <dbReference type="ARBA" id="ARBA00023136"/>
    </source>
</evidence>
<sequence length="479" mass="50686">MDTTSSMRRRHSLLQLSLLGSLLLTGCASVPELGPAARSKTTAELASQQSLPTSAAQWASSNWWQDYNDSQLNAIMQEALRNAPDLAAAQARLANAAGQAEQAGASLLPSASLDSSVTKLKQSYNNGMPAAYVPHGYNNSASVELNFSYEFDFWGKNRAAVAAASSDLAAAEAEAAQSRLTLTSSIAAGYAELARLFAEQDAAEQALAVRRHSVELLQQRYDNGLETLGSLRQAESRAAGASADLSAARQAIAQQRYSIAALMGAGPDRGLAIARPQASLLHAQGLPATLQADLLGRRPDLAAARLRAEAAARRIDVAHAAFYPNVNLSAYLGVQSLGLSLLGKSGSDVGGIGPAISLPIFRGGALQGNYRVARAEYDAAVASYNQTLTQALHDVADVMAQEKELAPQLEQRRLALKTAEQSYQVMQNRYQGGLASYLDVLNAEDTVISCRRSAASLETRQLLLDVSLIKALGGGYQQA</sequence>
<dbReference type="PANTHER" id="PTHR30203:SF20">
    <property type="entry name" value="MULTIDRUG RESISTANCE OUTER MEMBRANE PROTEIN MDTP-RELATED"/>
    <property type="match status" value="1"/>
</dbReference>
<evidence type="ECO:0000313" key="10">
    <source>
        <dbReference type="EMBL" id="RMC94546.1"/>
    </source>
</evidence>
<dbReference type="AlphaFoldDB" id="A0A454JFK3"/>
<name>A0A454JFK3_9NEIS</name>
<evidence type="ECO:0000256" key="5">
    <source>
        <dbReference type="ARBA" id="ARBA00022729"/>
    </source>
</evidence>
<dbReference type="GO" id="GO:0005886">
    <property type="term" value="C:plasma membrane"/>
    <property type="evidence" value="ECO:0007669"/>
    <property type="project" value="UniProtKB-SubCell"/>
</dbReference>
<comment type="similarity">
    <text evidence="2 9">Belongs to the outer membrane factor (OMF) (TC 1.B.17) family.</text>
</comment>
<dbReference type="InterPro" id="IPR010131">
    <property type="entry name" value="MdtP/NodT-like"/>
</dbReference>
<evidence type="ECO:0000256" key="2">
    <source>
        <dbReference type="ARBA" id="ARBA00007613"/>
    </source>
</evidence>